<reference evidence="1 2" key="1">
    <citation type="submission" date="2014-06" db="EMBL/GenBank/DDBJ databases">
        <title>Evolutionary Origins and Diversification of the Mycorrhizal Mutualists.</title>
        <authorList>
            <consortium name="DOE Joint Genome Institute"/>
            <consortium name="Mycorrhizal Genomics Consortium"/>
            <person name="Kohler A."/>
            <person name="Kuo A."/>
            <person name="Nagy L.G."/>
            <person name="Floudas D."/>
            <person name="Copeland A."/>
            <person name="Barry K.W."/>
            <person name="Cichocki N."/>
            <person name="Veneault-Fourrey C."/>
            <person name="LaButti K."/>
            <person name="Lindquist E.A."/>
            <person name="Lipzen A."/>
            <person name="Lundell T."/>
            <person name="Morin E."/>
            <person name="Murat C."/>
            <person name="Riley R."/>
            <person name="Ohm R."/>
            <person name="Sun H."/>
            <person name="Tunlid A."/>
            <person name="Henrissat B."/>
            <person name="Grigoriev I.V."/>
            <person name="Hibbett D.S."/>
            <person name="Martin F."/>
        </authorList>
    </citation>
    <scope>NUCLEOTIDE SEQUENCE [LARGE SCALE GENOMIC DNA]</scope>
    <source>
        <strain evidence="1 2">FD-325 SS-3</strain>
    </source>
</reference>
<gene>
    <name evidence="1" type="ORF">PLICRDRAFT_47520</name>
</gene>
<dbReference type="Proteomes" id="UP000053263">
    <property type="component" value="Unassembled WGS sequence"/>
</dbReference>
<proteinExistence type="predicted"/>
<dbReference type="EMBL" id="KN832772">
    <property type="protein sequence ID" value="KII82679.1"/>
    <property type="molecule type" value="Genomic_DNA"/>
</dbReference>
<organism evidence="1 2">
    <name type="scientific">Plicaturopsis crispa FD-325 SS-3</name>
    <dbReference type="NCBI Taxonomy" id="944288"/>
    <lineage>
        <taxon>Eukaryota</taxon>
        <taxon>Fungi</taxon>
        <taxon>Dikarya</taxon>
        <taxon>Basidiomycota</taxon>
        <taxon>Agaricomycotina</taxon>
        <taxon>Agaricomycetes</taxon>
        <taxon>Agaricomycetidae</taxon>
        <taxon>Amylocorticiales</taxon>
        <taxon>Amylocorticiaceae</taxon>
        <taxon>Plicatura</taxon>
        <taxon>Plicaturopsis crispa</taxon>
    </lineage>
</organism>
<dbReference type="AlphaFoldDB" id="A0A0C9T0P7"/>
<keyword evidence="2" id="KW-1185">Reference proteome</keyword>
<sequence length="149" mass="16896">MPNNSCMNEVTDAVDRDCIQLIDFRVRVRGAMFCVVLCTRRFPACTLRGVIFFSSAPRKPAYRNPHVVLIGANQPITVATLQSHRTDTLSAHSVVHRTFRVEGMQHRSPLPFSLHCTSQTIPPREFPCADGHRRDHKTTAYEGWNVIHT</sequence>
<accession>A0A0C9T0P7</accession>
<evidence type="ECO:0000313" key="2">
    <source>
        <dbReference type="Proteomes" id="UP000053263"/>
    </source>
</evidence>
<name>A0A0C9T0P7_PLICR</name>
<protein>
    <submittedName>
        <fullName evidence="1">Unplaced genomic scaffold PLICRscaffold_219, whole genome shotgun sequence</fullName>
    </submittedName>
</protein>
<dbReference type="HOGENOM" id="CLU_1750468_0_0_1"/>
<evidence type="ECO:0000313" key="1">
    <source>
        <dbReference type="EMBL" id="KII82679.1"/>
    </source>
</evidence>